<dbReference type="OrthoDB" id="5559898at2759"/>
<feature type="compositionally biased region" description="Low complexity" evidence="1">
    <location>
        <begin position="404"/>
        <end position="415"/>
    </location>
</feature>
<comment type="caution">
    <text evidence="2">The sequence shown here is derived from an EMBL/GenBank/DDBJ whole genome shotgun (WGS) entry which is preliminary data.</text>
</comment>
<feature type="region of interest" description="Disordered" evidence="1">
    <location>
        <begin position="393"/>
        <end position="431"/>
    </location>
</feature>
<protein>
    <submittedName>
        <fullName evidence="2">Uncharacterized protein</fullName>
    </submittedName>
</protein>
<feature type="compositionally biased region" description="Acidic residues" evidence="1">
    <location>
        <begin position="1254"/>
        <end position="1277"/>
    </location>
</feature>
<reference evidence="2 3" key="1">
    <citation type="journal article" date="2021" name="DNA Res.">
        <title>Genome analysis of Candida subhashii reveals its hybrid nature and dual mitochondrial genome conformations.</title>
        <authorList>
            <person name="Mixao V."/>
            <person name="Hegedusova E."/>
            <person name="Saus E."/>
            <person name="Pryszcz L.P."/>
            <person name="Cillingova A."/>
            <person name="Nosek J."/>
            <person name="Gabaldon T."/>
        </authorList>
    </citation>
    <scope>NUCLEOTIDE SEQUENCE [LARGE SCALE GENOMIC DNA]</scope>
    <source>
        <strain evidence="2 3">CBS 10753</strain>
    </source>
</reference>
<feature type="region of interest" description="Disordered" evidence="1">
    <location>
        <begin position="1057"/>
        <end position="1089"/>
    </location>
</feature>
<sequence>MPLDLLNQGNIITPDTFNELRVSLIGNKDLKYKLVGDITFIQHLVEEFNRSILEIVNSDSPVDNFEFLEDLEKKAVILNILCTFIIEVNTNKNDNITKCLRSIEEVINPLIQLLNRFVEKFIPQLYATQNYVDHNITRKVGNLIGYSLDILLGLANIRNHFINSSILWRFITSLLIVTDSKLEDVFQISSVLLIKSLKLVPLLLSQHDLSNNTIITLLTALLNRLSNKCDILIKMHFEDIVSSPEILHQMAFEDPCLPNIELSKSLLRRGVNSSLLLELITCTAQILSFSKANDYDVTIVTSLSSGTISKARNSSTIVVLPANVYLSLLLLVKYEDRQLSLAALNLVSLYLNTLRPSKNIDDKLIFNGYKKLFPRIIAMLDLEDDFTGYNKSDKRGSVGSSNQSATAPSSGTGASLMLNKSQSKRSSGEMPTFFRSPARILADLCAQYPLLNDEINDSNLDFKLVRKLEASFKSSQLLKAFKVLKSDSKNGKILVDFTLLLTIDSDESDIADLLLLLSVYTNKTEEYRSRIVNQTQEATNQAITLPQIIFEIIDNYYFLLTQLQLVYRLLYTKKKSKRPSVPKSDLPWFGRNLGIIRSLMDSEIYTNCFYFARSISRSVATLRTFFVECNAFNSFIEDETHPNKPPSGNSERSSGSVSIGGNVHVGPNVSISGSPVVQSSTLGISGASSSISSPPGGFMTNLLEIIHSYETLDQILDFFYDLNKDNDPTNRNFNKRKQINNRSICIGLLANFILDFSSFRYIIIGYENVLSSLSTIYQNSLPDYGNGGGRNQDKVSEEEIYQRNVVQLKILQVIQNFMFNESTENKKELLEYFALIFILKKASYGIGLVDSDKQDTPDIVKLKIQQKIVAFEILRNFTAGSPNFNTLLINAYEQDFVKNEKRLRLPTQWFKFLSNNIKDARLFLNEPNTNFDNDETLTKLMQNDDYVKLLKSINFIENHKYAIIDNIKRDLFPNEELLLIWLRLLSFTVPESLEKKMDFNSKVALNTNLNAVKASIVWVIINLTWRYSTYGSNIHECTEYEVYQTVDSSRHVTNNQRIYIDDSDDSEKDKPSKMEEEEEIVEEPKKDDDELTVQERAKYLDKLGFTSVIMKLINYYTKQATTESDSTMINKPKRFDIQNSHDILEKLQTALRQLTTLQGRYHHRSGSMSGNSRKRVSISGTTTHGLNLRLNESNNQVDVVEDLPFGGGSDMILPTSRRRSRIQDDSDNDDNAGEDDDDGSDDDMDIVGMAGGDESNEDEDDEEDEDDDDDEEEDDDPHEYWVM</sequence>
<keyword evidence="3" id="KW-1185">Reference proteome</keyword>
<name>A0A8J5UQD0_9ASCO</name>
<dbReference type="Proteomes" id="UP000694255">
    <property type="component" value="Unassembled WGS sequence"/>
</dbReference>
<feature type="region of interest" description="Disordered" evidence="1">
    <location>
        <begin position="1201"/>
        <end position="1283"/>
    </location>
</feature>
<accession>A0A8J5UQD0</accession>
<organism evidence="2 3">
    <name type="scientific">[Candida] subhashii</name>
    <dbReference type="NCBI Taxonomy" id="561895"/>
    <lineage>
        <taxon>Eukaryota</taxon>
        <taxon>Fungi</taxon>
        <taxon>Dikarya</taxon>
        <taxon>Ascomycota</taxon>
        <taxon>Saccharomycotina</taxon>
        <taxon>Pichiomycetes</taxon>
        <taxon>Debaryomycetaceae</taxon>
        <taxon>Spathaspora</taxon>
    </lineage>
</organism>
<feature type="compositionally biased region" description="Low complexity" evidence="1">
    <location>
        <begin position="647"/>
        <end position="657"/>
    </location>
</feature>
<evidence type="ECO:0000313" key="2">
    <source>
        <dbReference type="EMBL" id="KAG7664082.1"/>
    </source>
</evidence>
<evidence type="ECO:0000256" key="1">
    <source>
        <dbReference type="SAM" id="MobiDB-lite"/>
    </source>
</evidence>
<dbReference type="RefSeq" id="XP_049264314.1">
    <property type="nucleotide sequence ID" value="XM_049406154.1"/>
</dbReference>
<feature type="region of interest" description="Disordered" evidence="1">
    <location>
        <begin position="638"/>
        <end position="657"/>
    </location>
</feature>
<evidence type="ECO:0000313" key="3">
    <source>
        <dbReference type="Proteomes" id="UP000694255"/>
    </source>
</evidence>
<gene>
    <name evidence="2" type="ORF">J8A68_002406</name>
</gene>
<feature type="compositionally biased region" description="Acidic residues" evidence="1">
    <location>
        <begin position="1225"/>
        <end position="1245"/>
    </location>
</feature>
<dbReference type="GeneID" id="73469207"/>
<dbReference type="EMBL" id="JAGSYN010000108">
    <property type="protein sequence ID" value="KAG7664082.1"/>
    <property type="molecule type" value="Genomic_DNA"/>
</dbReference>
<proteinExistence type="predicted"/>